<accession>A0A371I6C4</accession>
<reference evidence="1" key="1">
    <citation type="submission" date="2018-05" db="EMBL/GenBank/DDBJ databases">
        <title>Draft genome of Mucuna pruriens seed.</title>
        <authorList>
            <person name="Nnadi N.E."/>
            <person name="Vos R."/>
            <person name="Hasami M.H."/>
            <person name="Devisetty U.K."/>
            <person name="Aguiy J.C."/>
        </authorList>
    </citation>
    <scope>NUCLEOTIDE SEQUENCE [LARGE SCALE GENOMIC DNA]</scope>
    <source>
        <strain evidence="1">JCA_2017</strain>
    </source>
</reference>
<sequence>MVPTLPSTLHLLPNYKHYAHKTVALQTEWR</sequence>
<evidence type="ECO:0000313" key="1">
    <source>
        <dbReference type="EMBL" id="RDY10595.1"/>
    </source>
</evidence>
<dbReference type="AlphaFoldDB" id="A0A371I6C4"/>
<gene>
    <name evidence="1" type="ORF">CR513_04854</name>
</gene>
<name>A0A371I6C4_MUCPR</name>
<comment type="caution">
    <text evidence="1">The sequence shown here is derived from an EMBL/GenBank/DDBJ whole genome shotgun (WGS) entry which is preliminary data.</text>
</comment>
<protein>
    <submittedName>
        <fullName evidence="1">Uncharacterized protein</fullName>
    </submittedName>
</protein>
<dbReference type="EMBL" id="QJKJ01000813">
    <property type="protein sequence ID" value="RDY10595.1"/>
    <property type="molecule type" value="Genomic_DNA"/>
</dbReference>
<keyword evidence="2" id="KW-1185">Reference proteome</keyword>
<organism evidence="1 2">
    <name type="scientific">Mucuna pruriens</name>
    <name type="common">Velvet bean</name>
    <name type="synonym">Dolichos pruriens</name>
    <dbReference type="NCBI Taxonomy" id="157652"/>
    <lineage>
        <taxon>Eukaryota</taxon>
        <taxon>Viridiplantae</taxon>
        <taxon>Streptophyta</taxon>
        <taxon>Embryophyta</taxon>
        <taxon>Tracheophyta</taxon>
        <taxon>Spermatophyta</taxon>
        <taxon>Magnoliopsida</taxon>
        <taxon>eudicotyledons</taxon>
        <taxon>Gunneridae</taxon>
        <taxon>Pentapetalae</taxon>
        <taxon>rosids</taxon>
        <taxon>fabids</taxon>
        <taxon>Fabales</taxon>
        <taxon>Fabaceae</taxon>
        <taxon>Papilionoideae</taxon>
        <taxon>50 kb inversion clade</taxon>
        <taxon>NPAAA clade</taxon>
        <taxon>indigoferoid/millettioid clade</taxon>
        <taxon>Phaseoleae</taxon>
        <taxon>Mucuna</taxon>
    </lineage>
</organism>
<dbReference type="Proteomes" id="UP000257109">
    <property type="component" value="Unassembled WGS sequence"/>
</dbReference>
<evidence type="ECO:0000313" key="2">
    <source>
        <dbReference type="Proteomes" id="UP000257109"/>
    </source>
</evidence>
<proteinExistence type="predicted"/>